<reference evidence="4" key="1">
    <citation type="submission" date="2017-02" db="UniProtKB">
        <authorList>
            <consortium name="WormBaseParasite"/>
        </authorList>
    </citation>
    <scope>IDENTIFICATION</scope>
</reference>
<organism evidence="4">
    <name type="scientific">Haemonchus placei</name>
    <name type="common">Barber's pole worm</name>
    <dbReference type="NCBI Taxonomy" id="6290"/>
    <lineage>
        <taxon>Eukaryota</taxon>
        <taxon>Metazoa</taxon>
        <taxon>Ecdysozoa</taxon>
        <taxon>Nematoda</taxon>
        <taxon>Chromadorea</taxon>
        <taxon>Rhabditida</taxon>
        <taxon>Rhabditina</taxon>
        <taxon>Rhabditomorpha</taxon>
        <taxon>Strongyloidea</taxon>
        <taxon>Trichostrongylidae</taxon>
        <taxon>Haemonchus</taxon>
    </lineage>
</organism>
<proteinExistence type="predicted"/>
<keyword evidence="3" id="KW-1185">Reference proteome</keyword>
<name>A0A0N4W008_HAEPC</name>
<evidence type="ECO:0000256" key="1">
    <source>
        <dbReference type="SAM" id="SignalP"/>
    </source>
</evidence>
<sequence length="78" mass="9049">LKCLLLTWIIFTEFFSIIRHPCERSRDSVIAQSMDQIKIVRLFCFLFQRVGTRIAQNHSEGTLRSNGCSFSGPQEELK</sequence>
<evidence type="ECO:0000313" key="4">
    <source>
        <dbReference type="WBParaSite" id="HPLM_0000288201-mRNA-1"/>
    </source>
</evidence>
<feature type="signal peptide" evidence="1">
    <location>
        <begin position="1"/>
        <end position="19"/>
    </location>
</feature>
<accession>A0A0N4W008</accession>
<gene>
    <name evidence="2" type="ORF">HPLM_LOCUS2876</name>
</gene>
<evidence type="ECO:0000313" key="2">
    <source>
        <dbReference type="EMBL" id="VDO17349.1"/>
    </source>
</evidence>
<dbReference type="AlphaFoldDB" id="A0A0N4W008"/>
<feature type="chain" id="PRO_5043123306" evidence="1">
    <location>
        <begin position="20"/>
        <end position="78"/>
    </location>
</feature>
<evidence type="ECO:0000313" key="3">
    <source>
        <dbReference type="Proteomes" id="UP000268014"/>
    </source>
</evidence>
<reference evidence="2 3" key="2">
    <citation type="submission" date="2018-11" db="EMBL/GenBank/DDBJ databases">
        <authorList>
            <consortium name="Pathogen Informatics"/>
        </authorList>
    </citation>
    <scope>NUCLEOTIDE SEQUENCE [LARGE SCALE GENOMIC DNA]</scope>
    <source>
        <strain evidence="2 3">MHpl1</strain>
    </source>
</reference>
<protein>
    <submittedName>
        <fullName evidence="4">Secreted protein</fullName>
    </submittedName>
</protein>
<dbReference type="WBParaSite" id="HPLM_0000288201-mRNA-1">
    <property type="protein sequence ID" value="HPLM_0000288201-mRNA-1"/>
    <property type="gene ID" value="HPLM_0000288201"/>
</dbReference>
<keyword evidence="1" id="KW-0732">Signal</keyword>
<dbReference type="Proteomes" id="UP000268014">
    <property type="component" value="Unassembled WGS sequence"/>
</dbReference>
<dbReference type="EMBL" id="UZAF01007417">
    <property type="protein sequence ID" value="VDO17349.1"/>
    <property type="molecule type" value="Genomic_DNA"/>
</dbReference>